<dbReference type="Pfam" id="PF00486">
    <property type="entry name" value="Trans_reg_C"/>
    <property type="match status" value="1"/>
</dbReference>
<proteinExistence type="predicted"/>
<dbReference type="GO" id="GO:0003677">
    <property type="term" value="F:DNA binding"/>
    <property type="evidence" value="ECO:0007669"/>
    <property type="project" value="UniProtKB-UniRule"/>
</dbReference>
<keyword evidence="5" id="KW-1185">Reference proteome</keyword>
<dbReference type="InterPro" id="IPR016032">
    <property type="entry name" value="Sig_transdc_resp-reg_C-effctor"/>
</dbReference>
<reference evidence="4 5" key="1">
    <citation type="submission" date="2016-09" db="EMBL/GenBank/DDBJ databases">
        <title>Acidihalobacter prosperus V6 (DSM14174).</title>
        <authorList>
            <person name="Khaleque H.N."/>
            <person name="Ramsay J.P."/>
            <person name="Murphy R.J.T."/>
            <person name="Kaksonen A.H."/>
            <person name="Boxall N.J."/>
            <person name="Watkin E.L.J."/>
        </authorList>
    </citation>
    <scope>NUCLEOTIDE SEQUENCE [LARGE SCALE GENOMIC DNA]</scope>
    <source>
        <strain evidence="4 5">V6</strain>
    </source>
</reference>
<dbReference type="Proteomes" id="UP000095342">
    <property type="component" value="Chromosome"/>
</dbReference>
<dbReference type="Gene3D" id="1.10.10.10">
    <property type="entry name" value="Winged helix-like DNA-binding domain superfamily/Winged helix DNA-binding domain"/>
    <property type="match status" value="1"/>
</dbReference>
<evidence type="ECO:0000256" key="2">
    <source>
        <dbReference type="PROSITE-ProRule" id="PRU01091"/>
    </source>
</evidence>
<organism evidence="4 5">
    <name type="scientific">Acidihalobacter aeolianus</name>
    <dbReference type="NCBI Taxonomy" id="2792603"/>
    <lineage>
        <taxon>Bacteria</taxon>
        <taxon>Pseudomonadati</taxon>
        <taxon>Pseudomonadota</taxon>
        <taxon>Gammaproteobacteria</taxon>
        <taxon>Chromatiales</taxon>
        <taxon>Ectothiorhodospiraceae</taxon>
        <taxon>Acidihalobacter</taxon>
    </lineage>
</organism>
<feature type="domain" description="OmpR/PhoB-type" evidence="3">
    <location>
        <begin position="124"/>
        <end position="221"/>
    </location>
</feature>
<evidence type="ECO:0000259" key="3">
    <source>
        <dbReference type="PROSITE" id="PS51755"/>
    </source>
</evidence>
<dbReference type="InterPro" id="IPR001867">
    <property type="entry name" value="OmpR/PhoB-type_DNA-bd"/>
</dbReference>
<dbReference type="SMART" id="SM00862">
    <property type="entry name" value="Trans_reg_C"/>
    <property type="match status" value="1"/>
</dbReference>
<dbReference type="KEGG" id="aaeo:BJI67_01315"/>
<sequence length="238" mass="26275">MNWILVAGSDHRTEAFAARLRQEDFRISRATAERQALDALAARHHDGAVILSWPQMALQGFATAARRLLDARGFALPPLLTLSDGKLPSPLTGALPVFAHDTDTDDATLLAHLRAVLRRTQGYPRHHRFGALGLDPGRGRASLEGRPLTLRPTEFNLLGLLIEAQGSPLPAVALADRLWPDKPYRRERLAVHLHNLRRRLGGRRAAVRIQRVDDRGYALSIRRTPSVNGILHATAPAL</sequence>
<evidence type="ECO:0000256" key="1">
    <source>
        <dbReference type="ARBA" id="ARBA00023125"/>
    </source>
</evidence>
<evidence type="ECO:0000313" key="5">
    <source>
        <dbReference type="Proteomes" id="UP000095342"/>
    </source>
</evidence>
<dbReference type="PROSITE" id="PS51755">
    <property type="entry name" value="OMPR_PHOB"/>
    <property type="match status" value="1"/>
</dbReference>
<dbReference type="GO" id="GO:0000160">
    <property type="term" value="P:phosphorelay signal transduction system"/>
    <property type="evidence" value="ECO:0007669"/>
    <property type="project" value="InterPro"/>
</dbReference>
<dbReference type="AlphaFoldDB" id="A0A1D8K4L0"/>
<dbReference type="SUPFAM" id="SSF46894">
    <property type="entry name" value="C-terminal effector domain of the bipartite response regulators"/>
    <property type="match status" value="1"/>
</dbReference>
<dbReference type="EMBL" id="CP017448">
    <property type="protein sequence ID" value="AOV15890.1"/>
    <property type="molecule type" value="Genomic_DNA"/>
</dbReference>
<keyword evidence="1 2" id="KW-0238">DNA-binding</keyword>
<name>A0A1D8K4L0_9GAMM</name>
<dbReference type="RefSeq" id="WP_070071490.1">
    <property type="nucleotide sequence ID" value="NZ_CP017448.1"/>
</dbReference>
<gene>
    <name evidence="4" type="ORF">BJI67_01315</name>
</gene>
<dbReference type="InterPro" id="IPR036388">
    <property type="entry name" value="WH-like_DNA-bd_sf"/>
</dbReference>
<accession>A0A1D8K4L0</accession>
<evidence type="ECO:0000313" key="4">
    <source>
        <dbReference type="EMBL" id="AOV15890.1"/>
    </source>
</evidence>
<feature type="DNA-binding region" description="OmpR/PhoB-type" evidence="2">
    <location>
        <begin position="124"/>
        <end position="221"/>
    </location>
</feature>
<protein>
    <recommendedName>
        <fullName evidence="3">OmpR/PhoB-type domain-containing protein</fullName>
    </recommendedName>
</protein>
<dbReference type="GO" id="GO:0006355">
    <property type="term" value="P:regulation of DNA-templated transcription"/>
    <property type="evidence" value="ECO:0007669"/>
    <property type="project" value="InterPro"/>
</dbReference>